<dbReference type="AlphaFoldDB" id="A0A8B6D8J3"/>
<comment type="caution">
    <text evidence="2">The sequence shown here is derived from an EMBL/GenBank/DDBJ whole genome shotgun (WGS) entry which is preliminary data.</text>
</comment>
<organism evidence="2 3">
    <name type="scientific">Mytilus galloprovincialis</name>
    <name type="common">Mediterranean mussel</name>
    <dbReference type="NCBI Taxonomy" id="29158"/>
    <lineage>
        <taxon>Eukaryota</taxon>
        <taxon>Metazoa</taxon>
        <taxon>Spiralia</taxon>
        <taxon>Lophotrochozoa</taxon>
        <taxon>Mollusca</taxon>
        <taxon>Bivalvia</taxon>
        <taxon>Autobranchia</taxon>
        <taxon>Pteriomorphia</taxon>
        <taxon>Mytilida</taxon>
        <taxon>Mytiloidea</taxon>
        <taxon>Mytilidae</taxon>
        <taxon>Mytilinae</taxon>
        <taxon>Mytilus</taxon>
    </lineage>
</organism>
<dbReference type="EMBL" id="UYJE01003020">
    <property type="protein sequence ID" value="VDI15802.1"/>
    <property type="molecule type" value="Genomic_DNA"/>
</dbReference>
<evidence type="ECO:0000256" key="1">
    <source>
        <dbReference type="SAM" id="SignalP"/>
    </source>
</evidence>
<name>A0A8B6D8J3_MYTGA</name>
<feature type="signal peptide" evidence="1">
    <location>
        <begin position="1"/>
        <end position="24"/>
    </location>
</feature>
<reference evidence="2" key="1">
    <citation type="submission" date="2018-11" db="EMBL/GenBank/DDBJ databases">
        <authorList>
            <person name="Alioto T."/>
            <person name="Alioto T."/>
        </authorList>
    </citation>
    <scope>NUCLEOTIDE SEQUENCE</scope>
</reference>
<protein>
    <submittedName>
        <fullName evidence="2">Uncharacterized protein</fullName>
    </submittedName>
</protein>
<dbReference type="OrthoDB" id="6182985at2759"/>
<sequence length="120" mass="13817">MNYFSLGIVSIIVLSMSLWHVTDGGPAPDVTRLEIISHSCNGRNPVFYYVQIGYATSTIVTWDGSDARRDCTEVERYLDWSRIITGWRYRCEQKNICTATLKLLNGNFRDQQFQDCCNVH</sequence>
<accession>A0A8B6D8J3</accession>
<gene>
    <name evidence="2" type="ORF">MGAL_10B059448</name>
</gene>
<feature type="chain" id="PRO_5032851864" evidence="1">
    <location>
        <begin position="25"/>
        <end position="120"/>
    </location>
</feature>
<proteinExistence type="predicted"/>
<dbReference type="Proteomes" id="UP000596742">
    <property type="component" value="Unassembled WGS sequence"/>
</dbReference>
<keyword evidence="1" id="KW-0732">Signal</keyword>
<keyword evidence="3" id="KW-1185">Reference proteome</keyword>
<evidence type="ECO:0000313" key="2">
    <source>
        <dbReference type="EMBL" id="VDI15802.1"/>
    </source>
</evidence>
<evidence type="ECO:0000313" key="3">
    <source>
        <dbReference type="Proteomes" id="UP000596742"/>
    </source>
</evidence>